<keyword evidence="2" id="KW-1185">Reference proteome</keyword>
<name>A0A8J7QEC5_9BACT</name>
<dbReference type="Proteomes" id="UP000664417">
    <property type="component" value="Unassembled WGS sequence"/>
</dbReference>
<evidence type="ECO:0000313" key="1">
    <source>
        <dbReference type="EMBL" id="MBO1323037.1"/>
    </source>
</evidence>
<accession>A0A8J7QEC5</accession>
<protein>
    <recommendedName>
        <fullName evidence="3">Serine/threonine protein kinase</fullName>
    </recommendedName>
</protein>
<comment type="caution">
    <text evidence="1">The sequence shown here is derived from an EMBL/GenBank/DDBJ whole genome shotgun (WGS) entry which is preliminary data.</text>
</comment>
<organism evidence="1 2">
    <name type="scientific">Acanthopleuribacter pedis</name>
    <dbReference type="NCBI Taxonomy" id="442870"/>
    <lineage>
        <taxon>Bacteria</taxon>
        <taxon>Pseudomonadati</taxon>
        <taxon>Acidobacteriota</taxon>
        <taxon>Holophagae</taxon>
        <taxon>Acanthopleuribacterales</taxon>
        <taxon>Acanthopleuribacteraceae</taxon>
        <taxon>Acanthopleuribacter</taxon>
    </lineage>
</organism>
<dbReference type="RefSeq" id="WP_207863009.1">
    <property type="nucleotide sequence ID" value="NZ_JAFREP010000047.1"/>
</dbReference>
<evidence type="ECO:0000313" key="2">
    <source>
        <dbReference type="Proteomes" id="UP000664417"/>
    </source>
</evidence>
<reference evidence="1" key="1">
    <citation type="submission" date="2021-03" db="EMBL/GenBank/DDBJ databases">
        <authorList>
            <person name="Wang G."/>
        </authorList>
    </citation>
    <scope>NUCLEOTIDE SEQUENCE</scope>
    <source>
        <strain evidence="1">KCTC 12899</strain>
    </source>
</reference>
<proteinExistence type="predicted"/>
<gene>
    <name evidence="1" type="ORF">J3U88_31515</name>
</gene>
<dbReference type="AlphaFoldDB" id="A0A8J7QEC5"/>
<sequence>MRHADVDEPRIIGSRIGPHRILRELGAGGLGAVFLAELEDDLLHMKV</sequence>
<evidence type="ECO:0008006" key="3">
    <source>
        <dbReference type="Google" id="ProtNLM"/>
    </source>
</evidence>
<dbReference type="EMBL" id="JAFREP010000047">
    <property type="protein sequence ID" value="MBO1323037.1"/>
    <property type="molecule type" value="Genomic_DNA"/>
</dbReference>